<dbReference type="PROSITE" id="PS51424">
    <property type="entry name" value="ROC"/>
    <property type="match status" value="1"/>
</dbReference>
<accession>A0ABD3V077</accession>
<comment type="caution">
    <text evidence="6">The sequence shown here is derived from an EMBL/GenBank/DDBJ whole genome shotgun (WGS) entry which is preliminary data.</text>
</comment>
<dbReference type="SUPFAM" id="SSF52540">
    <property type="entry name" value="P-loop containing nucleoside triphosphate hydrolases"/>
    <property type="match status" value="1"/>
</dbReference>
<dbReference type="PANTHER" id="PTHR12449">
    <property type="entry name" value="DEATH DOMAIN-CONTAINING PROTEIN"/>
    <property type="match status" value="1"/>
</dbReference>
<feature type="compositionally biased region" description="Basic residues" evidence="4">
    <location>
        <begin position="338"/>
        <end position="349"/>
    </location>
</feature>
<dbReference type="InterPro" id="IPR039788">
    <property type="entry name" value="NOL4/NOL4L"/>
</dbReference>
<feature type="domain" description="Roc" evidence="5">
    <location>
        <begin position="16"/>
        <end position="350"/>
    </location>
</feature>
<evidence type="ECO:0000256" key="3">
    <source>
        <dbReference type="SAM" id="Coils"/>
    </source>
</evidence>
<dbReference type="Proteomes" id="UP001634394">
    <property type="component" value="Unassembled WGS sequence"/>
</dbReference>
<name>A0ABD3V077_SINWO</name>
<evidence type="ECO:0000256" key="4">
    <source>
        <dbReference type="SAM" id="MobiDB-lite"/>
    </source>
</evidence>
<dbReference type="AlphaFoldDB" id="A0ABD3V077"/>
<dbReference type="Pfam" id="PF18738">
    <property type="entry name" value="HEPN_DZIP3"/>
    <property type="match status" value="1"/>
</dbReference>
<evidence type="ECO:0000256" key="2">
    <source>
        <dbReference type="ARBA" id="ARBA00022741"/>
    </source>
</evidence>
<feature type="coiled-coil region" evidence="3">
    <location>
        <begin position="816"/>
        <end position="843"/>
    </location>
</feature>
<dbReference type="Pfam" id="PF08477">
    <property type="entry name" value="Roc"/>
    <property type="match status" value="1"/>
</dbReference>
<evidence type="ECO:0000259" key="5">
    <source>
        <dbReference type="PROSITE" id="PS51424"/>
    </source>
</evidence>
<evidence type="ECO:0000256" key="1">
    <source>
        <dbReference type="ARBA" id="ARBA00022737"/>
    </source>
</evidence>
<evidence type="ECO:0000313" key="6">
    <source>
        <dbReference type="EMBL" id="KAL3854636.1"/>
    </source>
</evidence>
<proteinExistence type="predicted"/>
<dbReference type="PANTHER" id="PTHR12449:SF18">
    <property type="entry name" value="DEATH DOMAIN-CONTAINING PROTEIN"/>
    <property type="match status" value="1"/>
</dbReference>
<reference evidence="6 7" key="1">
    <citation type="submission" date="2024-11" db="EMBL/GenBank/DDBJ databases">
        <title>Chromosome-level genome assembly of the freshwater bivalve Anodonta woodiana.</title>
        <authorList>
            <person name="Chen X."/>
        </authorList>
    </citation>
    <scope>NUCLEOTIDE SEQUENCE [LARGE SCALE GENOMIC DNA]</scope>
    <source>
        <strain evidence="6">MN2024</strain>
        <tissue evidence="6">Gills</tissue>
    </source>
</reference>
<sequence length="844" mass="96386">MDPISIEMYRKALRNGKEKVFNIRIMIVGPYDVGKTTLTKRLLGKEVNICDRQSTEGIDVQTECCKVSLATGEWMTQEQNADQYSRLKWLVMLFNNQVQQKSSEREQMPKVMETHVITAKEDYGQAEHDHLVGDKQDVDEEVMPPLPQPLESPIVVLSPEESSDVARENEKKDTVMEIVQLINANSDKLEITKEEYAKLGIWDFAGQYVFYTTHQTFLSYRAIYLLVIDLSQQITALIEDECFIDTAGLKLCQVQETIDTWMNLIHSCTPSSQPGIPAVILVGTHVDKINEKQMPAKGVKSDTQTPTSDTEEFTLPTTSKQDDNATNAQPRPSTFLRFVRKFPKKRKSKRSEGKTIGSSSTGAHPVSTDSQDNTTRSIKEKVDAEKRYRHEVCEKYFREIRSYLKDKPTVIHLVDEDFAIDNTVVDSNLVALKKKIVEVASQQPYWGEEVPARWILLERELMRLKAAGIKLKHFLSFIHFSFMYSIEVLKDKIVLVPQWMIDAVKSLITAEMFVLRNAPAVARKWDTFNKSGKLYPELIDAIWTKEKYPDLHDNKEHILLLMEHLNIIARPRCFSDDGSEIKVDNYFLAPYLQGNVDVPCHFHDIHVITSQDVLRFWFQEEEPSDVGSPAGAMPSPLTSDTDRFMCIAYLLVDIGSRVLRQLLSHHTVTSTCTLGQYLARNISTINKLTRVFNPSLMDIMFPPNGDDTSLYDYDITLLSAIFQNIVPTLSKQEEDMIQRLREERNKLYAHAKSCQISANDFHTYWNDISSILTTLSQQCGDTDFEAKILQEIQRTKVSAIPAGSYLDILKTWFRMIESVKDELQDVTARVQALESNIKSSASES</sequence>
<dbReference type="InterPro" id="IPR027417">
    <property type="entry name" value="P-loop_NTPase"/>
</dbReference>
<dbReference type="Gene3D" id="3.40.50.300">
    <property type="entry name" value="P-loop containing nucleotide triphosphate hydrolases"/>
    <property type="match status" value="2"/>
</dbReference>
<dbReference type="EMBL" id="JBJQND010000014">
    <property type="protein sequence ID" value="KAL3854636.1"/>
    <property type="molecule type" value="Genomic_DNA"/>
</dbReference>
<keyword evidence="3" id="KW-0175">Coiled coil</keyword>
<feature type="compositionally biased region" description="Polar residues" evidence="4">
    <location>
        <begin position="356"/>
        <end position="376"/>
    </location>
</feature>
<organism evidence="6 7">
    <name type="scientific">Sinanodonta woodiana</name>
    <name type="common">Chinese pond mussel</name>
    <name type="synonym">Anodonta woodiana</name>
    <dbReference type="NCBI Taxonomy" id="1069815"/>
    <lineage>
        <taxon>Eukaryota</taxon>
        <taxon>Metazoa</taxon>
        <taxon>Spiralia</taxon>
        <taxon>Lophotrochozoa</taxon>
        <taxon>Mollusca</taxon>
        <taxon>Bivalvia</taxon>
        <taxon>Autobranchia</taxon>
        <taxon>Heteroconchia</taxon>
        <taxon>Palaeoheterodonta</taxon>
        <taxon>Unionida</taxon>
        <taxon>Unionoidea</taxon>
        <taxon>Unionidae</taxon>
        <taxon>Unioninae</taxon>
        <taxon>Sinanodonta</taxon>
    </lineage>
</organism>
<feature type="compositionally biased region" description="Polar residues" evidence="4">
    <location>
        <begin position="315"/>
        <end position="332"/>
    </location>
</feature>
<dbReference type="GO" id="GO:0000166">
    <property type="term" value="F:nucleotide binding"/>
    <property type="evidence" value="ECO:0007669"/>
    <property type="project" value="UniProtKB-KW"/>
</dbReference>
<keyword evidence="2" id="KW-0547">Nucleotide-binding</keyword>
<gene>
    <name evidence="6" type="ORF">ACJMK2_013897</name>
</gene>
<keyword evidence="7" id="KW-1185">Reference proteome</keyword>
<evidence type="ECO:0000313" key="7">
    <source>
        <dbReference type="Proteomes" id="UP001634394"/>
    </source>
</evidence>
<dbReference type="InterPro" id="IPR020859">
    <property type="entry name" value="ROC"/>
</dbReference>
<dbReference type="CDD" id="cd00882">
    <property type="entry name" value="Ras_like_GTPase"/>
    <property type="match status" value="1"/>
</dbReference>
<protein>
    <recommendedName>
        <fullName evidence="5">Roc domain-containing protein</fullName>
    </recommendedName>
</protein>
<keyword evidence="1" id="KW-0677">Repeat</keyword>
<dbReference type="InterPro" id="IPR041249">
    <property type="entry name" value="HEPN_DZIP3"/>
</dbReference>
<feature type="region of interest" description="Disordered" evidence="4">
    <location>
        <begin position="292"/>
        <end position="382"/>
    </location>
</feature>